<evidence type="ECO:0000313" key="1">
    <source>
        <dbReference type="EMBL" id="RZU98642.1"/>
    </source>
</evidence>
<dbReference type="RefSeq" id="WP_211344921.1">
    <property type="nucleotide sequence ID" value="NZ_VMKO01000002.1"/>
</dbReference>
<reference evidence="1 2" key="1">
    <citation type="submission" date="2019-02" db="EMBL/GenBank/DDBJ databases">
        <title>Genomic Encyclopedia of Type Strains, Phase IV (KMG-IV): sequencing the most valuable type-strain genomes for metagenomic binning, comparative biology and taxonomic classification.</title>
        <authorList>
            <person name="Goeker M."/>
        </authorList>
    </citation>
    <scope>NUCLEOTIDE SEQUENCE [LARGE SCALE GENOMIC DNA]</scope>
    <source>
        <strain evidence="1 2">DSM 21056</strain>
    </source>
</reference>
<protein>
    <submittedName>
        <fullName evidence="1">Uncharacterized protein</fullName>
    </submittedName>
</protein>
<dbReference type="AlphaFoldDB" id="A0A4Q8D064"/>
<proteinExistence type="predicted"/>
<organism evidence="1 2">
    <name type="scientific">Spiribacter vilamensis</name>
    <dbReference type="NCBI Taxonomy" id="531306"/>
    <lineage>
        <taxon>Bacteria</taxon>
        <taxon>Pseudomonadati</taxon>
        <taxon>Pseudomonadota</taxon>
        <taxon>Gammaproteobacteria</taxon>
        <taxon>Chromatiales</taxon>
        <taxon>Ectothiorhodospiraceae</taxon>
        <taxon>Spiribacter</taxon>
    </lineage>
</organism>
<gene>
    <name evidence="1" type="ORF">EV698_0897</name>
</gene>
<evidence type="ECO:0000313" key="2">
    <source>
        <dbReference type="Proteomes" id="UP000292298"/>
    </source>
</evidence>
<comment type="caution">
    <text evidence="1">The sequence shown here is derived from an EMBL/GenBank/DDBJ whole genome shotgun (WGS) entry which is preliminary data.</text>
</comment>
<name>A0A4Q8D064_9GAMM</name>
<dbReference type="EMBL" id="SHLI01000001">
    <property type="protein sequence ID" value="RZU98642.1"/>
    <property type="molecule type" value="Genomic_DNA"/>
</dbReference>
<dbReference type="Proteomes" id="UP000292298">
    <property type="component" value="Unassembled WGS sequence"/>
</dbReference>
<accession>A0A4Q8D064</accession>
<sequence length="253" mass="27492">MPARPTSYPDPIFSRPGIDRPQWRSSFVSGLATGLLAISATAIGNDCADELRTLPLPADAAEVYRDGQVVFGGRKMCQLAYKTEESIDMLTSRYEEHWEHKAGDLFRHGTGDNGDAILTQSGGPRERYMEIQRDGSGHAVMVNIIANPGADVTSVKPYIPLPDSFEVFTQQRNRDGFTVIAHTSLASEPAIERVVERLESAGWRVDDNGPSQLLGYRFAAMSRGTDTLDLAVAGNEEGAQATIHGVVPVSTDE</sequence>
<keyword evidence="2" id="KW-1185">Reference proteome</keyword>